<evidence type="ECO:0000256" key="9">
    <source>
        <dbReference type="ARBA" id="ARBA00023136"/>
    </source>
</evidence>
<dbReference type="CDD" id="cd14969">
    <property type="entry name" value="7tmA_Opsins_type2_animals"/>
    <property type="match status" value="1"/>
</dbReference>
<feature type="region of interest" description="Disordered" evidence="12">
    <location>
        <begin position="327"/>
        <end position="396"/>
    </location>
</feature>
<dbReference type="Proteomes" id="UP000694844">
    <property type="component" value="Chromosome 2"/>
</dbReference>
<evidence type="ECO:0000256" key="12">
    <source>
        <dbReference type="SAM" id="MobiDB-lite"/>
    </source>
</evidence>
<keyword evidence="4 13" id="KW-0812">Transmembrane</keyword>
<feature type="transmembrane region" description="Helical" evidence="13">
    <location>
        <begin position="61"/>
        <end position="81"/>
    </location>
</feature>
<dbReference type="OrthoDB" id="2101615at2759"/>
<sequence>MNVSNVTMVQDDVASKYLIPVPMYYIIGTGLLFVVLFGPFMNATSLMVFAKNSHLRSPTNVLVISLLLGDLGMSCVASISMTANFRRYYFWGDRVCVFEGFWLYLMGLTNLYTHAVIAVDRYIVIAKPLKAHKITNRAAVLVVIIVWIQGLCWASFPHFGWGKYTYEPARTSCAVEWDSKELGSASYNVAITIWSLCIPLGMIFFSYYHVFRTIRHIARSGVWDMGSRIARKNLKIEKKMFKTIAYMLGSYMWSWTPYTVVSVWAIVGESRDIPIYIITIPAMVAKSSCIWDPLIYLWTNRQFRIAFYKTLPCRAFGRKLLERDEMKNREMESSEPQEPQQVRQKMTKLGPARKGKNTAPVISVSEYGQQTETVGVSQIPVPDSGAPGPSTSRKLT</sequence>
<keyword evidence="7" id="KW-0157">Chromophore</keyword>
<feature type="domain" description="G-protein coupled receptors family 1 profile" evidence="14">
    <location>
        <begin position="41"/>
        <end position="296"/>
    </location>
</feature>
<feature type="transmembrane region" description="Helical" evidence="13">
    <location>
        <begin position="101"/>
        <end position="124"/>
    </location>
</feature>
<feature type="transmembrane region" description="Helical" evidence="13">
    <location>
        <begin position="187"/>
        <end position="210"/>
    </location>
</feature>
<keyword evidence="3" id="KW-0716">Sensory transduction</keyword>
<evidence type="ECO:0000256" key="11">
    <source>
        <dbReference type="ARBA" id="ARBA00023224"/>
    </source>
</evidence>
<dbReference type="GeneID" id="111117817"/>
<keyword evidence="11" id="KW-0807">Transducer</keyword>
<keyword evidence="8" id="KW-0297">G-protein coupled receptor</keyword>
<name>A0A8B8CAI2_CRAVI</name>
<keyword evidence="6 13" id="KW-1133">Transmembrane helix</keyword>
<feature type="transmembrane region" description="Helical" evidence="13">
    <location>
        <begin position="136"/>
        <end position="156"/>
    </location>
</feature>
<dbReference type="GO" id="GO:0007602">
    <property type="term" value="P:phototransduction"/>
    <property type="evidence" value="ECO:0007669"/>
    <property type="project" value="UniProtKB-KW"/>
</dbReference>
<evidence type="ECO:0000313" key="15">
    <source>
        <dbReference type="Proteomes" id="UP000694844"/>
    </source>
</evidence>
<dbReference type="PROSITE" id="PS50262">
    <property type="entry name" value="G_PROTEIN_RECEP_F1_2"/>
    <property type="match status" value="1"/>
</dbReference>
<dbReference type="InterPro" id="IPR050125">
    <property type="entry name" value="GPCR_opsins"/>
</dbReference>
<evidence type="ECO:0000259" key="14">
    <source>
        <dbReference type="PROSITE" id="PS50262"/>
    </source>
</evidence>
<dbReference type="PRINTS" id="PR00237">
    <property type="entry name" value="GPCRRHODOPSN"/>
</dbReference>
<evidence type="ECO:0000256" key="7">
    <source>
        <dbReference type="ARBA" id="ARBA00022991"/>
    </source>
</evidence>
<keyword evidence="15" id="KW-1185">Reference proteome</keyword>
<evidence type="ECO:0000256" key="5">
    <source>
        <dbReference type="ARBA" id="ARBA00022925"/>
    </source>
</evidence>
<dbReference type="Pfam" id="PF00001">
    <property type="entry name" value="7tm_1"/>
    <property type="match status" value="1"/>
</dbReference>
<dbReference type="PROSITE" id="PS00238">
    <property type="entry name" value="OPSIN"/>
    <property type="match status" value="1"/>
</dbReference>
<evidence type="ECO:0000256" key="13">
    <source>
        <dbReference type="SAM" id="Phobius"/>
    </source>
</evidence>
<dbReference type="RefSeq" id="XP_022312762.1">
    <property type="nucleotide sequence ID" value="XM_022457054.1"/>
</dbReference>
<evidence type="ECO:0000256" key="4">
    <source>
        <dbReference type="ARBA" id="ARBA00022692"/>
    </source>
</evidence>
<feature type="transmembrane region" description="Helical" evidence="13">
    <location>
        <begin position="23"/>
        <end position="49"/>
    </location>
</feature>
<keyword evidence="9 13" id="KW-0472">Membrane</keyword>
<evidence type="ECO:0000256" key="3">
    <source>
        <dbReference type="ARBA" id="ARBA00022606"/>
    </source>
</evidence>
<comment type="subcellular location">
    <subcellularLocation>
        <location evidence="1">Membrane</location>
        <topology evidence="1">Multi-pass membrane protein</topology>
    </subcellularLocation>
</comment>
<dbReference type="InterPro" id="IPR000276">
    <property type="entry name" value="GPCR_Rhodpsn"/>
</dbReference>
<dbReference type="SUPFAM" id="SSF81321">
    <property type="entry name" value="Family A G protein-coupled receptor-like"/>
    <property type="match status" value="1"/>
</dbReference>
<gene>
    <name evidence="16" type="primary">LOC111117817</name>
</gene>
<keyword evidence="5" id="KW-0681">Retinal protein</keyword>
<evidence type="ECO:0000256" key="8">
    <source>
        <dbReference type="ARBA" id="ARBA00023040"/>
    </source>
</evidence>
<evidence type="ECO:0000256" key="6">
    <source>
        <dbReference type="ARBA" id="ARBA00022989"/>
    </source>
</evidence>
<keyword evidence="2" id="KW-0600">Photoreceptor protein</keyword>
<dbReference type="Gene3D" id="1.20.1070.10">
    <property type="entry name" value="Rhodopsin 7-helix transmembrane proteins"/>
    <property type="match status" value="1"/>
</dbReference>
<dbReference type="PANTHER" id="PTHR24240">
    <property type="entry name" value="OPSIN"/>
    <property type="match status" value="1"/>
</dbReference>
<feature type="compositionally biased region" description="Polar residues" evidence="12">
    <location>
        <begin position="366"/>
        <end position="376"/>
    </location>
</feature>
<evidence type="ECO:0000256" key="2">
    <source>
        <dbReference type="ARBA" id="ARBA00022543"/>
    </source>
</evidence>
<evidence type="ECO:0000256" key="1">
    <source>
        <dbReference type="ARBA" id="ARBA00004141"/>
    </source>
</evidence>
<dbReference type="GO" id="GO:0009881">
    <property type="term" value="F:photoreceptor activity"/>
    <property type="evidence" value="ECO:0007669"/>
    <property type="project" value="UniProtKB-KW"/>
</dbReference>
<dbReference type="InterPro" id="IPR027430">
    <property type="entry name" value="Retinal_BS"/>
</dbReference>
<feature type="transmembrane region" description="Helical" evidence="13">
    <location>
        <begin position="273"/>
        <end position="299"/>
    </location>
</feature>
<dbReference type="GO" id="GO:0004930">
    <property type="term" value="F:G protein-coupled receptor activity"/>
    <property type="evidence" value="ECO:0007669"/>
    <property type="project" value="UniProtKB-KW"/>
</dbReference>
<feature type="transmembrane region" description="Helical" evidence="13">
    <location>
        <begin position="244"/>
        <end position="267"/>
    </location>
</feature>
<dbReference type="AlphaFoldDB" id="A0A8B8CAI2"/>
<protein>
    <submittedName>
        <fullName evidence="16">Parapinopsin-like</fullName>
    </submittedName>
</protein>
<dbReference type="GO" id="GO:0016020">
    <property type="term" value="C:membrane"/>
    <property type="evidence" value="ECO:0007669"/>
    <property type="project" value="UniProtKB-SubCell"/>
</dbReference>
<dbReference type="KEGG" id="cvn:111117817"/>
<organism evidence="15 16">
    <name type="scientific">Crassostrea virginica</name>
    <name type="common">Eastern oyster</name>
    <dbReference type="NCBI Taxonomy" id="6565"/>
    <lineage>
        <taxon>Eukaryota</taxon>
        <taxon>Metazoa</taxon>
        <taxon>Spiralia</taxon>
        <taxon>Lophotrochozoa</taxon>
        <taxon>Mollusca</taxon>
        <taxon>Bivalvia</taxon>
        <taxon>Autobranchia</taxon>
        <taxon>Pteriomorphia</taxon>
        <taxon>Ostreida</taxon>
        <taxon>Ostreoidea</taxon>
        <taxon>Ostreidae</taxon>
        <taxon>Crassostrea</taxon>
    </lineage>
</organism>
<keyword evidence="10" id="KW-0675">Receptor</keyword>
<dbReference type="InterPro" id="IPR017452">
    <property type="entry name" value="GPCR_Rhodpsn_7TM"/>
</dbReference>
<accession>A0A8B8CAI2</accession>
<evidence type="ECO:0000313" key="16">
    <source>
        <dbReference type="RefSeq" id="XP_022312762.1"/>
    </source>
</evidence>
<proteinExistence type="predicted"/>
<evidence type="ECO:0000256" key="10">
    <source>
        <dbReference type="ARBA" id="ARBA00023170"/>
    </source>
</evidence>
<reference evidence="16" key="1">
    <citation type="submission" date="2025-08" db="UniProtKB">
        <authorList>
            <consortium name="RefSeq"/>
        </authorList>
    </citation>
    <scope>IDENTIFICATION</scope>
    <source>
        <tissue evidence="16">Whole sample</tissue>
    </source>
</reference>